<dbReference type="EMBL" id="CAJRST010004446">
    <property type="protein sequence ID" value="CAG5871075.1"/>
    <property type="molecule type" value="Genomic_DNA"/>
</dbReference>
<sequence>MECFVCLNKKKKFKIKKGQKTLGFGFSVRSWVGGGRVHQRLPEITVESFTIQQLPNCWYKFFFFPPFSENFVPCSKLIFFLFSLHFASVLIIIFVTSLLPLSPFHLSHI</sequence>
<reference evidence="2" key="1">
    <citation type="submission" date="2021-05" db="EMBL/GenBank/DDBJ databases">
        <authorList>
            <person name="Tigano A."/>
        </authorList>
    </citation>
    <scope>NUCLEOTIDE SEQUENCE</scope>
</reference>
<feature type="transmembrane region" description="Helical" evidence="1">
    <location>
        <begin position="77"/>
        <end position="99"/>
    </location>
</feature>
<comment type="caution">
    <text evidence="2">The sequence shown here is derived from an EMBL/GenBank/DDBJ whole genome shotgun (WGS) entry which is preliminary data.</text>
</comment>
<evidence type="ECO:0000313" key="2">
    <source>
        <dbReference type="EMBL" id="CAG5871075.1"/>
    </source>
</evidence>
<gene>
    <name evidence="2" type="ORF">MMEN_LOCUS4857</name>
</gene>
<evidence type="ECO:0000313" key="3">
    <source>
        <dbReference type="Proteomes" id="UP000677803"/>
    </source>
</evidence>
<keyword evidence="3" id="KW-1185">Reference proteome</keyword>
<dbReference type="AlphaFoldDB" id="A0A8S4AQI1"/>
<keyword evidence="1" id="KW-0472">Membrane</keyword>
<keyword evidence="1" id="KW-1133">Transmembrane helix</keyword>
<dbReference type="Proteomes" id="UP000677803">
    <property type="component" value="Unassembled WGS sequence"/>
</dbReference>
<organism evidence="2 3">
    <name type="scientific">Menidia menidia</name>
    <name type="common">Atlantic silverside</name>
    <dbReference type="NCBI Taxonomy" id="238744"/>
    <lineage>
        <taxon>Eukaryota</taxon>
        <taxon>Metazoa</taxon>
        <taxon>Chordata</taxon>
        <taxon>Craniata</taxon>
        <taxon>Vertebrata</taxon>
        <taxon>Euteleostomi</taxon>
        <taxon>Actinopterygii</taxon>
        <taxon>Neopterygii</taxon>
        <taxon>Teleostei</taxon>
        <taxon>Neoteleostei</taxon>
        <taxon>Acanthomorphata</taxon>
        <taxon>Ovalentaria</taxon>
        <taxon>Atherinomorphae</taxon>
        <taxon>Atheriniformes</taxon>
        <taxon>Atherinopsidae</taxon>
        <taxon>Menidiinae</taxon>
        <taxon>Menidia</taxon>
    </lineage>
</organism>
<evidence type="ECO:0000256" key="1">
    <source>
        <dbReference type="SAM" id="Phobius"/>
    </source>
</evidence>
<proteinExistence type="predicted"/>
<keyword evidence="1" id="KW-0812">Transmembrane</keyword>
<protein>
    <submittedName>
        <fullName evidence="2">(Atlantic silverside) hypothetical protein</fullName>
    </submittedName>
</protein>
<accession>A0A8S4AQI1</accession>
<name>A0A8S4AQI1_9TELE</name>